<evidence type="ECO:0000313" key="1">
    <source>
        <dbReference type="EMBL" id="SEF01395.1"/>
    </source>
</evidence>
<proteinExistence type="predicted"/>
<protein>
    <submittedName>
        <fullName evidence="1">Uncharacterized protein</fullName>
    </submittedName>
</protein>
<dbReference type="EMBL" id="FNTY01000002">
    <property type="protein sequence ID" value="SEF01395.1"/>
    <property type="molecule type" value="Genomic_DNA"/>
</dbReference>
<dbReference type="AlphaFoldDB" id="A0A1H5NIJ0"/>
<accession>A0A1H5NIJ0</accession>
<dbReference type="Proteomes" id="UP000198985">
    <property type="component" value="Unassembled WGS sequence"/>
</dbReference>
<evidence type="ECO:0000313" key="2">
    <source>
        <dbReference type="Proteomes" id="UP000198985"/>
    </source>
</evidence>
<name>A0A1H5NIJ0_9PSED</name>
<gene>
    <name evidence="1" type="ORF">SAMN04490194_6134</name>
</gene>
<sequence length="188" mass="21787">MYEGNLAFATFLEIRLYWRINIKYFFLLAFFATAARAAPIDVCYPTEGPKHFLSQWTEDSRTIDMLSRVEGEKFSIEEGKIVYNEDFNGDGVKDFIFLSYSSAGSSGDFTYGFLVQCQGFLRNVGGDYFADVKVLDGHPENTPYKDIKIYSYNRDKQDQIMHRDGKPLTTPHLWRFNPETKLYEGESR</sequence>
<organism evidence="1 2">
    <name type="scientific">Pseudomonas migulae</name>
    <dbReference type="NCBI Taxonomy" id="78543"/>
    <lineage>
        <taxon>Bacteria</taxon>
        <taxon>Pseudomonadati</taxon>
        <taxon>Pseudomonadota</taxon>
        <taxon>Gammaproteobacteria</taxon>
        <taxon>Pseudomonadales</taxon>
        <taxon>Pseudomonadaceae</taxon>
        <taxon>Pseudomonas</taxon>
    </lineage>
</organism>
<reference evidence="1 2" key="1">
    <citation type="submission" date="2016-10" db="EMBL/GenBank/DDBJ databases">
        <authorList>
            <person name="de Groot N.N."/>
        </authorList>
    </citation>
    <scope>NUCLEOTIDE SEQUENCE [LARGE SCALE GENOMIC DNA]</scope>
    <source>
        <strain evidence="1 2">BS3662</strain>
    </source>
</reference>
<dbReference type="RefSeq" id="WP_084317749.1">
    <property type="nucleotide sequence ID" value="NZ_FNTY01000002.1"/>
</dbReference>